<feature type="region of interest" description="Disordered" evidence="2">
    <location>
        <begin position="1"/>
        <end position="35"/>
    </location>
</feature>
<keyword evidence="5" id="KW-1185">Reference proteome</keyword>
<feature type="region of interest" description="Disordered" evidence="2">
    <location>
        <begin position="344"/>
        <end position="364"/>
    </location>
</feature>
<dbReference type="Pfam" id="PF14816">
    <property type="entry name" value="CANIN"/>
    <property type="match status" value="1"/>
</dbReference>
<feature type="compositionally biased region" description="Polar residues" evidence="2">
    <location>
        <begin position="531"/>
        <end position="545"/>
    </location>
</feature>
<feature type="region of interest" description="Disordered" evidence="2">
    <location>
        <begin position="466"/>
        <end position="495"/>
    </location>
</feature>
<dbReference type="PANTHER" id="PTHR16046">
    <property type="entry name" value="SMC5-SMC6 COMPLEX LOCALIZATION FACTOR 2"/>
    <property type="match status" value="1"/>
</dbReference>
<feature type="region of interest" description="Disordered" evidence="2">
    <location>
        <begin position="846"/>
        <end position="869"/>
    </location>
</feature>
<feature type="compositionally biased region" description="Polar residues" evidence="2">
    <location>
        <begin position="749"/>
        <end position="763"/>
    </location>
</feature>
<evidence type="ECO:0000256" key="1">
    <source>
        <dbReference type="ARBA" id="ARBA00010311"/>
    </source>
</evidence>
<feature type="compositionally biased region" description="Basic and acidic residues" evidence="2">
    <location>
        <begin position="196"/>
        <end position="224"/>
    </location>
</feature>
<evidence type="ECO:0000313" key="5">
    <source>
        <dbReference type="Proteomes" id="UP000230750"/>
    </source>
</evidence>
<feature type="domain" description="Coiled-coil SMC6 And NSE5 INteracting (CANIN)" evidence="3">
    <location>
        <begin position="1112"/>
        <end position="1401"/>
    </location>
</feature>
<name>A0A2G8K820_STIJA</name>
<feature type="region of interest" description="Disordered" evidence="2">
    <location>
        <begin position="573"/>
        <end position="624"/>
    </location>
</feature>
<dbReference type="PANTHER" id="PTHR16046:SF9">
    <property type="entry name" value="SMC5-SMC6 COMPLEX LOCALIZATION FACTOR PROTEIN 2"/>
    <property type="match status" value="1"/>
</dbReference>
<feature type="compositionally biased region" description="Basic and acidic residues" evidence="2">
    <location>
        <begin position="998"/>
        <end position="1023"/>
    </location>
</feature>
<gene>
    <name evidence="4" type="ORF">BSL78_19000</name>
</gene>
<feature type="compositionally biased region" description="Polar residues" evidence="2">
    <location>
        <begin position="1628"/>
        <end position="1642"/>
    </location>
</feature>
<feature type="compositionally biased region" description="Basic and acidic residues" evidence="2">
    <location>
        <begin position="163"/>
        <end position="172"/>
    </location>
</feature>
<evidence type="ECO:0000313" key="4">
    <source>
        <dbReference type="EMBL" id="PIK44148.1"/>
    </source>
</evidence>
<protein>
    <recommendedName>
        <fullName evidence="3">Coiled-coil SMC6 And NSE5 INteracting (CANIN) domain-containing protein</fullName>
    </recommendedName>
</protein>
<dbReference type="InterPro" id="IPR044276">
    <property type="entry name" value="CANIN_dom"/>
</dbReference>
<feature type="compositionally biased region" description="Low complexity" evidence="2">
    <location>
        <begin position="581"/>
        <end position="595"/>
    </location>
</feature>
<feature type="compositionally biased region" description="Basic residues" evidence="2">
    <location>
        <begin position="764"/>
        <end position="779"/>
    </location>
</feature>
<feature type="compositionally biased region" description="Polar residues" evidence="2">
    <location>
        <begin position="231"/>
        <end position="240"/>
    </location>
</feature>
<comment type="caution">
    <text evidence="4">The sequence shown here is derived from an EMBL/GenBank/DDBJ whole genome shotgun (WGS) entry which is preliminary data.</text>
</comment>
<feature type="compositionally biased region" description="Basic and acidic residues" evidence="2">
    <location>
        <begin position="1656"/>
        <end position="1670"/>
    </location>
</feature>
<dbReference type="InterPro" id="IPR026161">
    <property type="entry name" value="FAM178"/>
</dbReference>
<feature type="compositionally biased region" description="Acidic residues" evidence="2">
    <location>
        <begin position="1042"/>
        <end position="1056"/>
    </location>
</feature>
<feature type="region of interest" description="Disordered" evidence="2">
    <location>
        <begin position="1625"/>
        <end position="1670"/>
    </location>
</feature>
<feature type="region of interest" description="Disordered" evidence="2">
    <location>
        <begin position="196"/>
        <end position="225"/>
    </location>
</feature>
<feature type="region of interest" description="Disordered" evidence="2">
    <location>
        <begin position="404"/>
        <end position="427"/>
    </location>
</feature>
<proteinExistence type="inferred from homology"/>
<feature type="compositionally biased region" description="Polar residues" evidence="2">
    <location>
        <begin position="407"/>
        <end position="418"/>
    </location>
</feature>
<evidence type="ECO:0000259" key="3">
    <source>
        <dbReference type="Pfam" id="PF14816"/>
    </source>
</evidence>
<feature type="region of interest" description="Disordered" evidence="2">
    <location>
        <begin position="231"/>
        <end position="250"/>
    </location>
</feature>
<feature type="compositionally biased region" description="Polar residues" evidence="2">
    <location>
        <begin position="981"/>
        <end position="997"/>
    </location>
</feature>
<dbReference type="Proteomes" id="UP000230750">
    <property type="component" value="Unassembled WGS sequence"/>
</dbReference>
<feature type="region of interest" description="Disordered" evidence="2">
    <location>
        <begin position="882"/>
        <end position="943"/>
    </location>
</feature>
<feature type="compositionally biased region" description="Polar residues" evidence="2">
    <location>
        <begin position="720"/>
        <end position="730"/>
    </location>
</feature>
<reference evidence="4 5" key="1">
    <citation type="journal article" date="2017" name="PLoS Biol.">
        <title>The sea cucumber genome provides insights into morphological evolution and visceral regeneration.</title>
        <authorList>
            <person name="Zhang X."/>
            <person name="Sun L."/>
            <person name="Yuan J."/>
            <person name="Sun Y."/>
            <person name="Gao Y."/>
            <person name="Zhang L."/>
            <person name="Li S."/>
            <person name="Dai H."/>
            <person name="Hamel J.F."/>
            <person name="Liu C."/>
            <person name="Yu Y."/>
            <person name="Liu S."/>
            <person name="Lin W."/>
            <person name="Guo K."/>
            <person name="Jin S."/>
            <person name="Xu P."/>
            <person name="Storey K.B."/>
            <person name="Huan P."/>
            <person name="Zhang T."/>
            <person name="Zhou Y."/>
            <person name="Zhang J."/>
            <person name="Lin C."/>
            <person name="Li X."/>
            <person name="Xing L."/>
            <person name="Huo D."/>
            <person name="Sun M."/>
            <person name="Wang L."/>
            <person name="Mercier A."/>
            <person name="Li F."/>
            <person name="Yang H."/>
            <person name="Xiang J."/>
        </authorList>
    </citation>
    <scope>NUCLEOTIDE SEQUENCE [LARGE SCALE GENOMIC DNA]</scope>
    <source>
        <strain evidence="4">Shaxun</strain>
        <tissue evidence="4">Muscle</tissue>
    </source>
</reference>
<feature type="compositionally biased region" description="Polar residues" evidence="2">
    <location>
        <begin position="82"/>
        <end position="91"/>
    </location>
</feature>
<feature type="compositionally biased region" description="Basic and acidic residues" evidence="2">
    <location>
        <begin position="853"/>
        <end position="868"/>
    </location>
</feature>
<dbReference type="EMBL" id="MRZV01000796">
    <property type="protein sequence ID" value="PIK44148.1"/>
    <property type="molecule type" value="Genomic_DNA"/>
</dbReference>
<sequence>MDQKKDQLGGSVQMVPTIIQSTGHRGPPAISRRADSENLIVVPLASQNQIQEKRPMPFNNAPAASAGHGVKPLKTINITSCHNDNPPTQSHVAVGSSRKPAEENVHASKRAAQQLPSPRSRTHISPDIHPKSQHSVSSVTTVSDPNHKGLSVVPTRCSPKSSVQDKEKKRETPTVVTLKNALSDLSVAIKLYTKTKDGKKDSVPTKHSGVPKETHQSVDKEVKSGVRITESSRTVSSTNDMGRKPTVNSDTDHHLLKADRLQPLVPGSMPAGSKKVPILGLHPLQQVTNTSPYKSPIVQPNVRRKLMVMSNTDRHPLKADRLLQPEIPASMPAGSKMIPILGPHPQVTIPSPSKSPKVQPDVGRKPVVKSDANHHLLKTDRLLQPVVNEAMLAGSKKIPILGPHPLQQVTIPSPSKSPKVQPDVGRKPMVKSDAKNLKTDSLLQPVVHEAVLARSRQMPLLGSHPLQQVTIPSPSKSPKVQPDVGRKPVVKSDTTHHLLNTDSLLQPVVHEAMLAGSKQMPLLGSHPLQAQVTIPSPSKSPQGTRSIARDPRLSSKMYSSVLADKQPSTIPAVGIEDVGHSSTSSNQRGSSSSHSRAQIVTVPLPKRSSPQQRRGPDSARFVSKGSNYHLIGSGEYMNSKQTIEKKGEVMMYQQSSCPRKVGIAGSTGLLSVSENSGATSLHGVPPTHVGAPVKNVSGLKHIGGHKLSPLSEVGQVETSKQLEADNNQVSKVADSPTKGKKGEPHRENSTSPQSTASKPSSKGQRTKFQKSRTSVHLKKQPSFSELMQIASKNAGKGKPDSSENLKDSRKRRHSDGQINRYKIPEVSPTKMFPEVSVLLKRQKLGKLPESNEMPDKCEAICSGDDQRDNSAVTEKTINTLESMDNRANASGAISGDKIQLSSESKTEVKTPPVPDLPISSNSIPPSNNIVTSPAREVSASNSERIVPIGSSDVIRALNRGSATAEVRDDCTRNRRNPKTAEYSSIRCQTKSEGITSRTLDKEKEDPPRMKTCKVEIKRQRARGDVSSNGVEEEMAEEKMEEGGEDSSGDDDDDDSFLMDTPSALIQDAAALLDTPMPVTPLKGSTSDFTFHSSPTVKLPIIVTKPKEMKVDYTLDRMLHMKNDRELKYGDIATIRSKLMDTVSKGGIAKLASEKVTGNDKDVDMTEIAPCLAQVMSQTERIPNSPPGEEIFSREKVCQLFTPSQCLVVQNWDINSSVAVGDLLCEATADEVEEIIKTGCLDCFYTRSQIPTEMMRWMFILMSIHPSSMESQMLYNTIWGQLNKADLILDELGFPWRPTLEDIITVLLNYGGDLAGLISVSDYEVNNTSRGEKSESVESRDTYWKDEEVYGMLLESHIGLVVKIITQAIITYINLKDCSGYRTEELQCMLIVMFRIALDKNILGYAGLQNLVFPEKGLRNTTDSKELDIKVSSLIPILHCCKPSLETDYYQLHSIILLLDFSIGNEILKTSEKMGLEQMIRKLREMVGEIRDNAHSMLKSQVKSLIVRTATKLSFMTQAMVTKEASLFSFLRTENGESLGEGYEELPEHHISSQTDAASLPSDDDDSTVEMEEEEDAPSVEEDGGSNEVEREKATTGDAADLETGRDTIQNRETLNVSKVKSGVEVIETPTSKPSDSCQTSMSVDRFKGDINNSEGPNDKQRAEPKDNSKETAEIVFVAEERHLEERCHVSLQPSLPLMRIKTERVKVNRVKIEPPDSVIRDQAKGHRNM</sequence>
<feature type="region of interest" description="Disordered" evidence="2">
    <location>
        <begin position="720"/>
        <end position="825"/>
    </location>
</feature>
<feature type="compositionally biased region" description="Acidic residues" evidence="2">
    <location>
        <begin position="1561"/>
        <end position="1584"/>
    </location>
</feature>
<feature type="compositionally biased region" description="Polar residues" evidence="2">
    <location>
        <begin position="466"/>
        <end position="478"/>
    </location>
</feature>
<feature type="region of interest" description="Disordered" evidence="2">
    <location>
        <begin position="531"/>
        <end position="553"/>
    </location>
</feature>
<feature type="region of interest" description="Disordered" evidence="2">
    <location>
        <begin position="1546"/>
        <end position="1612"/>
    </location>
</feature>
<comment type="similarity">
    <text evidence="1">Belongs to the FAM178 family.</text>
</comment>
<feature type="compositionally biased region" description="Basic and acidic residues" evidence="2">
    <location>
        <begin position="797"/>
        <end position="807"/>
    </location>
</feature>
<accession>A0A2G8K820</accession>
<feature type="compositionally biased region" description="Low complexity" evidence="2">
    <location>
        <begin position="917"/>
        <end position="929"/>
    </location>
</feature>
<evidence type="ECO:0000256" key="2">
    <source>
        <dbReference type="SAM" id="MobiDB-lite"/>
    </source>
</evidence>
<feature type="region of interest" description="Disordered" evidence="2">
    <location>
        <begin position="960"/>
        <end position="1058"/>
    </location>
</feature>
<organism evidence="4 5">
    <name type="scientific">Stichopus japonicus</name>
    <name type="common">Sea cucumber</name>
    <dbReference type="NCBI Taxonomy" id="307972"/>
    <lineage>
        <taxon>Eukaryota</taxon>
        <taxon>Metazoa</taxon>
        <taxon>Echinodermata</taxon>
        <taxon>Eleutherozoa</taxon>
        <taxon>Echinozoa</taxon>
        <taxon>Holothuroidea</taxon>
        <taxon>Aspidochirotacea</taxon>
        <taxon>Aspidochirotida</taxon>
        <taxon>Stichopodidae</taxon>
        <taxon>Apostichopus</taxon>
    </lineage>
</organism>
<feature type="region of interest" description="Disordered" evidence="2">
    <location>
        <begin position="82"/>
        <end position="172"/>
    </location>
</feature>
<dbReference type="OrthoDB" id="6158547at2759"/>